<keyword evidence="3" id="KW-1185">Reference proteome</keyword>
<gene>
    <name evidence="2" type="ORF">DT065_01540</name>
</gene>
<keyword evidence="1" id="KW-1133">Transmembrane helix</keyword>
<sequence>MTMNMYNHWTYGHILIVNGRSGGTCMRTGARAIWNGFKILIVFTGCTAMFYYGILFVIDEYQGDERFEEPEGNAIKVFDQDSGEDFSFRERLMYMWLHGE</sequence>
<evidence type="ECO:0000256" key="1">
    <source>
        <dbReference type="SAM" id="Phobius"/>
    </source>
</evidence>
<dbReference type="Proteomes" id="UP000252100">
    <property type="component" value="Chromosome"/>
</dbReference>
<keyword evidence="1" id="KW-0812">Transmembrane</keyword>
<dbReference type="EMBL" id="CP031092">
    <property type="protein sequence ID" value="AXF54826.1"/>
    <property type="molecule type" value="Genomic_DNA"/>
</dbReference>
<dbReference type="InterPro" id="IPR025321">
    <property type="entry name" value="DUF4227"/>
</dbReference>
<dbReference type="Pfam" id="PF14004">
    <property type="entry name" value="DUF4227"/>
    <property type="match status" value="1"/>
</dbReference>
<feature type="transmembrane region" description="Helical" evidence="1">
    <location>
        <begin position="36"/>
        <end position="58"/>
    </location>
</feature>
<accession>A0A345BV45</accession>
<reference evidence="2 3" key="1">
    <citation type="journal article" date="2018" name="J. Microbiol.">
        <title>Salicibibacter kimchii gen. nov., sp. nov., a moderately halophilic and alkalitolerant bacterium in the family Bacillaceae, isolated from kimchi.</title>
        <authorList>
            <person name="Jang J.Y."/>
            <person name="Oh Y.J."/>
            <person name="Lim S.K."/>
            <person name="Park H.K."/>
            <person name="Lee C."/>
            <person name="Kim J.Y."/>
            <person name="Lee M.A."/>
            <person name="Choi H.J."/>
        </authorList>
    </citation>
    <scope>NUCLEOTIDE SEQUENCE [LARGE SCALE GENOMIC DNA]</scope>
    <source>
        <strain evidence="2 3">NKC1-1</strain>
    </source>
</reference>
<dbReference type="KEGG" id="rue:DT065_01540"/>
<proteinExistence type="predicted"/>
<evidence type="ECO:0000313" key="2">
    <source>
        <dbReference type="EMBL" id="AXF54826.1"/>
    </source>
</evidence>
<keyword evidence="1" id="KW-0472">Membrane</keyword>
<organism evidence="2 3">
    <name type="scientific">Salicibibacter kimchii</name>
    <dbReference type="NCBI Taxonomy" id="2099786"/>
    <lineage>
        <taxon>Bacteria</taxon>
        <taxon>Bacillati</taxon>
        <taxon>Bacillota</taxon>
        <taxon>Bacilli</taxon>
        <taxon>Bacillales</taxon>
        <taxon>Bacillaceae</taxon>
        <taxon>Salicibibacter</taxon>
    </lineage>
</organism>
<protein>
    <submittedName>
        <fullName evidence="2">DUF4227 family protein</fullName>
    </submittedName>
</protein>
<name>A0A345BV45_9BACI</name>
<dbReference type="AlphaFoldDB" id="A0A345BV45"/>
<evidence type="ECO:0000313" key="3">
    <source>
        <dbReference type="Proteomes" id="UP000252100"/>
    </source>
</evidence>